<keyword evidence="4" id="KW-0813">Transport</keyword>
<evidence type="ECO:0000256" key="3">
    <source>
        <dbReference type="ARBA" id="ARBA00019890"/>
    </source>
</evidence>
<keyword evidence="8" id="KW-1015">Disulfide bond</keyword>
<dbReference type="Pfam" id="PF08212">
    <property type="entry name" value="Lipocalin_2"/>
    <property type="match status" value="1"/>
</dbReference>
<dbReference type="PANTHER" id="PTHR10612:SF34">
    <property type="entry name" value="APOLIPOPROTEIN D"/>
    <property type="match status" value="1"/>
</dbReference>
<dbReference type="Gene3D" id="2.40.128.20">
    <property type="match status" value="1"/>
</dbReference>
<evidence type="ECO:0000256" key="10">
    <source>
        <dbReference type="ARBA" id="ARBA00023283"/>
    </source>
</evidence>
<dbReference type="GO" id="GO:0000302">
    <property type="term" value="P:response to reactive oxygen species"/>
    <property type="evidence" value="ECO:0007669"/>
    <property type="project" value="TreeGrafter"/>
</dbReference>
<keyword evidence="10" id="KW-0873">Pyrrolidone carboxylic acid</keyword>
<keyword evidence="7" id="KW-0446">Lipid-binding</keyword>
<feature type="signal peptide" evidence="11">
    <location>
        <begin position="1"/>
        <end position="20"/>
    </location>
</feature>
<dbReference type="GO" id="GO:0006869">
    <property type="term" value="P:lipid transport"/>
    <property type="evidence" value="ECO:0007669"/>
    <property type="project" value="InterPro"/>
</dbReference>
<dbReference type="PIRSF" id="PIRSF036893">
    <property type="entry name" value="Lipocalin_ApoD"/>
    <property type="match status" value="1"/>
</dbReference>
<dbReference type="InterPro" id="IPR002969">
    <property type="entry name" value="ApolipopD"/>
</dbReference>
<evidence type="ECO:0000256" key="11">
    <source>
        <dbReference type="PIRNR" id="PIRNR036893"/>
    </source>
</evidence>
<reference evidence="13 14" key="1">
    <citation type="submission" date="2020-06" db="EMBL/GenBank/DDBJ databases">
        <authorList>
            <person name="Li R."/>
            <person name="Bekaert M."/>
        </authorList>
    </citation>
    <scope>NUCLEOTIDE SEQUENCE [LARGE SCALE GENOMIC DNA]</scope>
    <source>
        <strain evidence="14">wild</strain>
    </source>
</reference>
<keyword evidence="14" id="KW-1185">Reference proteome</keyword>
<dbReference type="GO" id="GO:0008289">
    <property type="term" value="F:lipid binding"/>
    <property type="evidence" value="ECO:0007669"/>
    <property type="project" value="UniProtKB-KW"/>
</dbReference>
<feature type="domain" description="Lipocalin/cytosolic fatty-acid binding" evidence="12">
    <location>
        <begin position="38"/>
        <end position="183"/>
    </location>
</feature>
<evidence type="ECO:0000256" key="1">
    <source>
        <dbReference type="ARBA" id="ARBA00004613"/>
    </source>
</evidence>
<dbReference type="SUPFAM" id="SSF50814">
    <property type="entry name" value="Lipocalins"/>
    <property type="match status" value="1"/>
</dbReference>
<dbReference type="GO" id="GO:0006629">
    <property type="term" value="P:lipid metabolic process"/>
    <property type="evidence" value="ECO:0007669"/>
    <property type="project" value="TreeGrafter"/>
</dbReference>
<dbReference type="AlphaFoldDB" id="A0A6J8BL30"/>
<dbReference type="EMBL" id="CACVKT020003578">
    <property type="protein sequence ID" value="CAC5384473.1"/>
    <property type="molecule type" value="Genomic_DNA"/>
</dbReference>
<name>A0A6J8BL30_MYTCO</name>
<dbReference type="GO" id="GO:0042246">
    <property type="term" value="P:tissue regeneration"/>
    <property type="evidence" value="ECO:0007669"/>
    <property type="project" value="InterPro"/>
</dbReference>
<accession>A0A6J8BL30</accession>
<evidence type="ECO:0000256" key="6">
    <source>
        <dbReference type="ARBA" id="ARBA00022729"/>
    </source>
</evidence>
<evidence type="ECO:0000256" key="8">
    <source>
        <dbReference type="ARBA" id="ARBA00023157"/>
    </source>
</evidence>
<evidence type="ECO:0000313" key="14">
    <source>
        <dbReference type="Proteomes" id="UP000507470"/>
    </source>
</evidence>
<organism evidence="13 14">
    <name type="scientific">Mytilus coruscus</name>
    <name type="common">Sea mussel</name>
    <dbReference type="NCBI Taxonomy" id="42192"/>
    <lineage>
        <taxon>Eukaryota</taxon>
        <taxon>Metazoa</taxon>
        <taxon>Spiralia</taxon>
        <taxon>Lophotrochozoa</taxon>
        <taxon>Mollusca</taxon>
        <taxon>Bivalvia</taxon>
        <taxon>Autobranchia</taxon>
        <taxon>Pteriomorphia</taxon>
        <taxon>Mytilida</taxon>
        <taxon>Mytiloidea</taxon>
        <taxon>Mytilidae</taxon>
        <taxon>Mytilinae</taxon>
        <taxon>Mytilus</taxon>
    </lineage>
</organism>
<dbReference type="PRINTS" id="PR01219">
    <property type="entry name" value="APOLIPOPROTD"/>
</dbReference>
<dbReference type="InterPro" id="IPR012674">
    <property type="entry name" value="Calycin"/>
</dbReference>
<evidence type="ECO:0000256" key="4">
    <source>
        <dbReference type="ARBA" id="ARBA00022448"/>
    </source>
</evidence>
<sequence length="192" mass="21899">MKNYLVSTIFFVISVSLATCQVPRWGRCPDIPVKQNFDADRYLGKWYENEKFFFLAELGLKCISANYSLNNDGSIKVLNAGVNTRTGRPSEAVGRATLGETEPAKLSVKFSRFQPAGAYWVLDTDYDTYSLVWSCSDFYFARTEIAWILTRERDGVDEATTNRLKNILQTYHIDTTSFRKTDQTGCMKNIGY</sequence>
<feature type="chain" id="PRO_5027204419" description="Apolipoprotein D" evidence="11">
    <location>
        <begin position="21"/>
        <end position="192"/>
    </location>
</feature>
<proteinExistence type="inferred from homology"/>
<dbReference type="GO" id="GO:0007420">
    <property type="term" value="P:brain development"/>
    <property type="evidence" value="ECO:0007669"/>
    <property type="project" value="InterPro"/>
</dbReference>
<dbReference type="OrthoDB" id="565904at2759"/>
<evidence type="ECO:0000256" key="2">
    <source>
        <dbReference type="ARBA" id="ARBA00006889"/>
    </source>
</evidence>
<dbReference type="GO" id="GO:0005737">
    <property type="term" value="C:cytoplasm"/>
    <property type="evidence" value="ECO:0007669"/>
    <property type="project" value="TreeGrafter"/>
</dbReference>
<keyword evidence="6 11" id="KW-0732">Signal</keyword>
<gene>
    <name evidence="13" type="ORF">MCOR_20108</name>
</gene>
<evidence type="ECO:0000256" key="7">
    <source>
        <dbReference type="ARBA" id="ARBA00023121"/>
    </source>
</evidence>
<dbReference type="InterPro" id="IPR000566">
    <property type="entry name" value="Lipocln_cytosolic_FA-bd_dom"/>
</dbReference>
<keyword evidence="9" id="KW-0325">Glycoprotein</keyword>
<comment type="similarity">
    <text evidence="2 11">Belongs to the calycin superfamily. Lipocalin family.</text>
</comment>
<dbReference type="PANTHER" id="PTHR10612">
    <property type="entry name" value="APOLIPOPROTEIN D"/>
    <property type="match status" value="1"/>
</dbReference>
<evidence type="ECO:0000256" key="5">
    <source>
        <dbReference type="ARBA" id="ARBA00022525"/>
    </source>
</evidence>
<evidence type="ECO:0000259" key="12">
    <source>
        <dbReference type="Pfam" id="PF08212"/>
    </source>
</evidence>
<dbReference type="GO" id="GO:0005576">
    <property type="term" value="C:extracellular region"/>
    <property type="evidence" value="ECO:0007669"/>
    <property type="project" value="UniProtKB-SubCell"/>
</dbReference>
<comment type="subcellular location">
    <subcellularLocation>
        <location evidence="1">Secreted</location>
    </subcellularLocation>
</comment>
<evidence type="ECO:0000256" key="9">
    <source>
        <dbReference type="ARBA" id="ARBA00023180"/>
    </source>
</evidence>
<keyword evidence="5" id="KW-0964">Secreted</keyword>
<dbReference type="CDD" id="cd19437">
    <property type="entry name" value="lipocalin_apoD-like"/>
    <property type="match status" value="1"/>
</dbReference>
<dbReference type="InterPro" id="IPR022271">
    <property type="entry name" value="Lipocalin_ApoD"/>
</dbReference>
<protein>
    <recommendedName>
        <fullName evidence="3">Apolipoprotein D</fullName>
    </recommendedName>
</protein>
<dbReference type="FunFam" id="2.40.128.20:FF:000003">
    <property type="entry name" value="Apolipoprotein D"/>
    <property type="match status" value="1"/>
</dbReference>
<evidence type="ECO:0000313" key="13">
    <source>
        <dbReference type="EMBL" id="CAC5384473.1"/>
    </source>
</evidence>
<dbReference type="Proteomes" id="UP000507470">
    <property type="component" value="Unassembled WGS sequence"/>
</dbReference>